<feature type="transmembrane region" description="Helical" evidence="1">
    <location>
        <begin position="459"/>
        <end position="478"/>
    </location>
</feature>
<evidence type="ECO:0008006" key="4">
    <source>
        <dbReference type="Google" id="ProtNLM"/>
    </source>
</evidence>
<keyword evidence="3" id="KW-1185">Reference proteome</keyword>
<evidence type="ECO:0000313" key="2">
    <source>
        <dbReference type="EMBL" id="KAL2040005.1"/>
    </source>
</evidence>
<accession>A0ABR4A4K3</accession>
<dbReference type="PANTHER" id="PTHR35043:SF9">
    <property type="match status" value="1"/>
</dbReference>
<keyword evidence="1" id="KW-1133">Transmembrane helix</keyword>
<dbReference type="EMBL" id="JBEFKJ010000023">
    <property type="protein sequence ID" value="KAL2040005.1"/>
    <property type="molecule type" value="Genomic_DNA"/>
</dbReference>
<name>A0ABR4A4K3_9LECA</name>
<keyword evidence="1" id="KW-0472">Membrane</keyword>
<evidence type="ECO:0000256" key="1">
    <source>
        <dbReference type="SAM" id="Phobius"/>
    </source>
</evidence>
<protein>
    <recommendedName>
        <fullName evidence="4">Wax synthase domain-containing protein</fullName>
    </recommendedName>
</protein>
<feature type="transmembrane region" description="Helical" evidence="1">
    <location>
        <begin position="490"/>
        <end position="515"/>
    </location>
</feature>
<feature type="transmembrane region" description="Helical" evidence="1">
    <location>
        <begin position="535"/>
        <end position="563"/>
    </location>
</feature>
<dbReference type="Proteomes" id="UP001590950">
    <property type="component" value="Unassembled WGS sequence"/>
</dbReference>
<evidence type="ECO:0000313" key="3">
    <source>
        <dbReference type="Proteomes" id="UP001590950"/>
    </source>
</evidence>
<gene>
    <name evidence="2" type="ORF">N7G274_007408</name>
</gene>
<feature type="transmembrane region" description="Helical" evidence="1">
    <location>
        <begin position="63"/>
        <end position="82"/>
    </location>
</feature>
<proteinExistence type="predicted"/>
<sequence length="597" mass="67283">MVVAFGNVTDNSPKWHQEPNTRGSWGILTSSMLTIALCAWTALHLNIPEHNKTDRQFFRKAKWLFLGLVAPEVVAFVAWRQLEGAKKVVKDVRVHLGQPAPRPLWRRILGKCVKSSRMSGGCGHKLEAGTGYSTPAARVQRSEWTLIHGFYALMGGFALDSSDSTETFLPESQTRAALTSEGLRFLLQYEPNFLPSITKDEIKDKSKADGLQKTLICAQALWFCVNVIVRLAQKLPISLLELNAVGHALCALLIYCMWWHKPLDVDEPTLIPGGKIKSLFAYMWMCSHISAKGTNDLDMHGRLRDEFDALWVFQNPRFEDLIFNAQKPTRSSQSEEQGKPLPVFPAAENWGVGSIVHDFHRRYTPNQLRFRIIKWLHTKHIPGIRFPPGLGVRKMAVDHLSPTTITRWRLAYQAIKTYYLENDVISRHNTLSYVYDQGSRLRARIPNHLSLMGSRPRDIWLSFAAAGFLYGGLHMLAWDAPFSSRVEQTLWRISASAVTMAPLLAGPVVLVWPIASHTLSLFSEGSKTEPRVMGVAHWARSLVTVAFIGMIVVSPALWFLYVLGRVYLVVESFKNLAHLPTGAFEDVAWPAYLPHIT</sequence>
<reference evidence="2 3" key="1">
    <citation type="submission" date="2024-09" db="EMBL/GenBank/DDBJ databases">
        <title>Rethinking Asexuality: The Enigmatic Case of Functional Sexual Genes in Lepraria (Stereocaulaceae).</title>
        <authorList>
            <person name="Doellman M."/>
            <person name="Sun Y."/>
            <person name="Barcenas-Pena A."/>
            <person name="Lumbsch H.T."/>
            <person name="Grewe F."/>
        </authorList>
    </citation>
    <scope>NUCLEOTIDE SEQUENCE [LARGE SCALE GENOMIC DNA]</scope>
    <source>
        <strain evidence="2 3">Mercado 3170</strain>
    </source>
</reference>
<comment type="caution">
    <text evidence="2">The sequence shown here is derived from an EMBL/GenBank/DDBJ whole genome shotgun (WGS) entry which is preliminary data.</text>
</comment>
<organism evidence="2 3">
    <name type="scientific">Stereocaulon virgatum</name>
    <dbReference type="NCBI Taxonomy" id="373712"/>
    <lineage>
        <taxon>Eukaryota</taxon>
        <taxon>Fungi</taxon>
        <taxon>Dikarya</taxon>
        <taxon>Ascomycota</taxon>
        <taxon>Pezizomycotina</taxon>
        <taxon>Lecanoromycetes</taxon>
        <taxon>OSLEUM clade</taxon>
        <taxon>Lecanoromycetidae</taxon>
        <taxon>Lecanorales</taxon>
        <taxon>Lecanorineae</taxon>
        <taxon>Stereocaulaceae</taxon>
        <taxon>Stereocaulon</taxon>
    </lineage>
</organism>
<dbReference type="PANTHER" id="PTHR35043">
    <property type="entry name" value="TRANSCRIPTION FACTOR DOMAIN-CONTAINING PROTEIN"/>
    <property type="match status" value="1"/>
</dbReference>
<keyword evidence="1" id="KW-0812">Transmembrane</keyword>
<feature type="transmembrane region" description="Helical" evidence="1">
    <location>
        <begin position="23"/>
        <end position="43"/>
    </location>
</feature>